<evidence type="ECO:0000313" key="1">
    <source>
        <dbReference type="EMBL" id="WQJ52737.1"/>
    </source>
</evidence>
<accession>A0ABZ0Z3C7</accession>
<sequence length="193" mass="22547">MKILVITDCNDADYVEHLYRDITEETLEKFMPLINAIADAKPYPYKLGIALHNFPLGDVRTDLYEKTVYEMYNQFSKEYIDEFIDTFLAYNKGKYGFHTIVEISNVVTDEVYLKLLPWSEQHKKGLEDPVIKAYIADREAAAQKWADLCGCSVTEAHSMPFSKMSKEAYAAYVRYNNVWRNYRPDVTDEYVED</sequence>
<name>A0ABZ0Z3C7_9CAUD</name>
<proteinExistence type="predicted"/>
<organism evidence="1 2">
    <name type="scientific">phage Lak_Megaphage_RVC_JS4_GC31</name>
    <dbReference type="NCBI Taxonomy" id="3109228"/>
    <lineage>
        <taxon>Viruses</taxon>
        <taxon>Duplodnaviria</taxon>
        <taxon>Heunggongvirae</taxon>
        <taxon>Uroviricota</taxon>
        <taxon>Caudoviricetes</taxon>
        <taxon>Caudoviricetes code 15 clade</taxon>
    </lineage>
</organism>
<dbReference type="EMBL" id="OR769222">
    <property type="protein sequence ID" value="WQJ52737.1"/>
    <property type="molecule type" value="Genomic_DNA"/>
</dbReference>
<keyword evidence="2" id="KW-1185">Reference proteome</keyword>
<dbReference type="Proteomes" id="UP001349343">
    <property type="component" value="Segment"/>
</dbReference>
<reference evidence="1 2" key="1">
    <citation type="submission" date="2023-11" db="EMBL/GenBank/DDBJ databases">
        <authorList>
            <person name="Cook R."/>
            <person name="Crisci M."/>
            <person name="Pye H."/>
            <person name="Adriaenssens E."/>
            <person name="Santini J."/>
        </authorList>
    </citation>
    <scope>NUCLEOTIDE SEQUENCE [LARGE SCALE GENOMIC DNA]</scope>
    <source>
        <strain evidence="1">Lak_Megaphage_RVC_JS4_GC31</strain>
    </source>
</reference>
<evidence type="ECO:0000313" key="2">
    <source>
        <dbReference type="Proteomes" id="UP001349343"/>
    </source>
</evidence>
<protein>
    <submittedName>
        <fullName evidence="1">Uncharacterized protein</fullName>
    </submittedName>
</protein>